<keyword evidence="9" id="KW-1185">Reference proteome</keyword>
<feature type="domain" description="TauD/TfdA-like" evidence="7">
    <location>
        <begin position="111"/>
        <end position="381"/>
    </location>
</feature>
<protein>
    <recommendedName>
        <fullName evidence="7">TauD/TfdA-like domain-containing protein</fullName>
    </recommendedName>
</protein>
<evidence type="ECO:0000313" key="9">
    <source>
        <dbReference type="Proteomes" id="UP001301769"/>
    </source>
</evidence>
<evidence type="ECO:0000256" key="5">
    <source>
        <dbReference type="ARBA" id="ARBA00023002"/>
    </source>
</evidence>
<dbReference type="GO" id="GO:0016706">
    <property type="term" value="F:2-oxoglutarate-dependent dioxygenase activity"/>
    <property type="evidence" value="ECO:0007669"/>
    <property type="project" value="TreeGrafter"/>
</dbReference>
<dbReference type="InterPro" id="IPR051323">
    <property type="entry name" value="AtsK-like"/>
</dbReference>
<dbReference type="PANTHER" id="PTHR30468">
    <property type="entry name" value="ALPHA-KETOGLUTARATE-DEPENDENT SULFONATE DIOXYGENASE"/>
    <property type="match status" value="1"/>
</dbReference>
<comment type="cofactor">
    <cofactor evidence="1">
        <name>Fe(2+)</name>
        <dbReference type="ChEBI" id="CHEBI:29033"/>
    </cofactor>
</comment>
<evidence type="ECO:0000256" key="1">
    <source>
        <dbReference type="ARBA" id="ARBA00001954"/>
    </source>
</evidence>
<evidence type="ECO:0000259" key="7">
    <source>
        <dbReference type="Pfam" id="PF02668"/>
    </source>
</evidence>
<dbReference type="Proteomes" id="UP001301769">
    <property type="component" value="Unassembled WGS sequence"/>
</dbReference>
<evidence type="ECO:0000313" key="8">
    <source>
        <dbReference type="EMBL" id="KAK4209945.1"/>
    </source>
</evidence>
<reference evidence="8" key="1">
    <citation type="journal article" date="2023" name="Mol. Phylogenet. Evol.">
        <title>Genome-scale phylogeny and comparative genomics of the fungal order Sordariales.</title>
        <authorList>
            <person name="Hensen N."/>
            <person name="Bonometti L."/>
            <person name="Westerberg I."/>
            <person name="Brannstrom I.O."/>
            <person name="Guillou S."/>
            <person name="Cros-Aarteil S."/>
            <person name="Calhoun S."/>
            <person name="Haridas S."/>
            <person name="Kuo A."/>
            <person name="Mondo S."/>
            <person name="Pangilinan J."/>
            <person name="Riley R."/>
            <person name="LaButti K."/>
            <person name="Andreopoulos B."/>
            <person name="Lipzen A."/>
            <person name="Chen C."/>
            <person name="Yan M."/>
            <person name="Daum C."/>
            <person name="Ng V."/>
            <person name="Clum A."/>
            <person name="Steindorff A."/>
            <person name="Ohm R.A."/>
            <person name="Martin F."/>
            <person name="Silar P."/>
            <person name="Natvig D.O."/>
            <person name="Lalanne C."/>
            <person name="Gautier V."/>
            <person name="Ament-Velasquez S.L."/>
            <person name="Kruys A."/>
            <person name="Hutchinson M.I."/>
            <person name="Powell A.J."/>
            <person name="Barry K."/>
            <person name="Miller A.N."/>
            <person name="Grigoriev I.V."/>
            <person name="Debuchy R."/>
            <person name="Gladieux P."/>
            <person name="Hiltunen Thoren M."/>
            <person name="Johannesson H."/>
        </authorList>
    </citation>
    <scope>NUCLEOTIDE SEQUENCE</scope>
    <source>
        <strain evidence="8">PSN293</strain>
    </source>
</reference>
<proteinExistence type="inferred from homology"/>
<keyword evidence="5" id="KW-0560">Oxidoreductase</keyword>
<keyword evidence="3" id="KW-0479">Metal-binding</keyword>
<dbReference type="InterPro" id="IPR003819">
    <property type="entry name" value="TauD/TfdA-like"/>
</dbReference>
<dbReference type="EMBL" id="MU858189">
    <property type="protein sequence ID" value="KAK4209945.1"/>
    <property type="molecule type" value="Genomic_DNA"/>
</dbReference>
<reference evidence="8" key="2">
    <citation type="submission" date="2023-05" db="EMBL/GenBank/DDBJ databases">
        <authorList>
            <consortium name="Lawrence Berkeley National Laboratory"/>
            <person name="Steindorff A."/>
            <person name="Hensen N."/>
            <person name="Bonometti L."/>
            <person name="Westerberg I."/>
            <person name="Brannstrom I.O."/>
            <person name="Guillou S."/>
            <person name="Cros-Aarteil S."/>
            <person name="Calhoun S."/>
            <person name="Haridas S."/>
            <person name="Kuo A."/>
            <person name="Mondo S."/>
            <person name="Pangilinan J."/>
            <person name="Riley R."/>
            <person name="Labutti K."/>
            <person name="Andreopoulos B."/>
            <person name="Lipzen A."/>
            <person name="Chen C."/>
            <person name="Yanf M."/>
            <person name="Daum C."/>
            <person name="Ng V."/>
            <person name="Clum A."/>
            <person name="Ohm R."/>
            <person name="Martin F."/>
            <person name="Silar P."/>
            <person name="Natvig D."/>
            <person name="Lalanne C."/>
            <person name="Gautier V."/>
            <person name="Ament-Velasquez S.L."/>
            <person name="Kruys A."/>
            <person name="Hutchinson M.I."/>
            <person name="Powell A.J."/>
            <person name="Barry K."/>
            <person name="Miller A.N."/>
            <person name="Grigoriev I.V."/>
            <person name="Debuchy R."/>
            <person name="Gladieux P."/>
            <person name="Thoren M.H."/>
            <person name="Johannesson H."/>
        </authorList>
    </citation>
    <scope>NUCLEOTIDE SEQUENCE</scope>
    <source>
        <strain evidence="8">PSN293</strain>
    </source>
</reference>
<dbReference type="InterPro" id="IPR042098">
    <property type="entry name" value="TauD-like_sf"/>
</dbReference>
<evidence type="ECO:0000256" key="3">
    <source>
        <dbReference type="ARBA" id="ARBA00022723"/>
    </source>
</evidence>
<evidence type="ECO:0000256" key="6">
    <source>
        <dbReference type="ARBA" id="ARBA00023004"/>
    </source>
</evidence>
<dbReference type="GO" id="GO:0046872">
    <property type="term" value="F:metal ion binding"/>
    <property type="evidence" value="ECO:0007669"/>
    <property type="project" value="UniProtKB-KW"/>
</dbReference>
<dbReference type="GO" id="GO:0005737">
    <property type="term" value="C:cytoplasm"/>
    <property type="evidence" value="ECO:0007669"/>
    <property type="project" value="TreeGrafter"/>
</dbReference>
<keyword evidence="6" id="KW-0408">Iron</keyword>
<accession>A0AAN6Y2B5</accession>
<dbReference type="Gene3D" id="3.60.130.10">
    <property type="entry name" value="Clavaminate synthase-like"/>
    <property type="match status" value="1"/>
</dbReference>
<dbReference type="AlphaFoldDB" id="A0AAN6Y2B5"/>
<evidence type="ECO:0000256" key="4">
    <source>
        <dbReference type="ARBA" id="ARBA00022964"/>
    </source>
</evidence>
<dbReference type="Pfam" id="PF02668">
    <property type="entry name" value="TauD"/>
    <property type="match status" value="1"/>
</dbReference>
<gene>
    <name evidence="8" type="ORF">QBC37DRAFT_403865</name>
</gene>
<dbReference type="SUPFAM" id="SSF51197">
    <property type="entry name" value="Clavaminate synthase-like"/>
    <property type="match status" value="1"/>
</dbReference>
<name>A0AAN6Y2B5_9PEZI</name>
<dbReference type="PANTHER" id="PTHR30468:SF28">
    <property type="entry name" value="ALPHA-KETOGLUTARATE-DEPENDENT TAURINE DIOXYGENASE (AFU_ORTHOLOGUE AFUA_8G02210)-RELATED"/>
    <property type="match status" value="1"/>
</dbReference>
<comment type="caution">
    <text evidence="8">The sequence shown here is derived from an EMBL/GenBank/DDBJ whole genome shotgun (WGS) entry which is preliminary data.</text>
</comment>
<organism evidence="8 9">
    <name type="scientific">Rhypophila decipiens</name>
    <dbReference type="NCBI Taxonomy" id="261697"/>
    <lineage>
        <taxon>Eukaryota</taxon>
        <taxon>Fungi</taxon>
        <taxon>Dikarya</taxon>
        <taxon>Ascomycota</taxon>
        <taxon>Pezizomycotina</taxon>
        <taxon>Sordariomycetes</taxon>
        <taxon>Sordariomycetidae</taxon>
        <taxon>Sordariales</taxon>
        <taxon>Naviculisporaceae</taxon>
        <taxon>Rhypophila</taxon>
    </lineage>
</organism>
<evidence type="ECO:0000256" key="2">
    <source>
        <dbReference type="ARBA" id="ARBA00005896"/>
    </source>
</evidence>
<comment type="similarity">
    <text evidence="2">Belongs to the TfdA dioxygenase family.</text>
</comment>
<keyword evidence="4" id="KW-0223">Dioxygenase</keyword>
<sequence>MAPHAEETSTSTSSAENVVPIAVNPAKLAATLGDDKNRQILFPLKLDKEAELEGKKGQGPAKYPHYLPTWDPNEKYPPLEPYEHIDPGHKADTSYPDLFPPSTLVGSGVQVTHLTPTIGTEIRGIQLTALSDAGKSQLAHLVATRKVVAFRDQDFADLPISEALDYGRFFGRLHIHPTAGIAEGYPETLIVHRGAGDDSVDKYFAGRTSTVAWHSDVSYEAQTPALTFLYALEKPSVGGDTLFADATEAYRRLSPAFQERLHGLKAVHSAFEQASGSLARGGIVRREPVRNEHPIVRTHPVTGEKAIFVNPGFTREIVGLKKEESDALLKFLYDHLAFGADFQARIKWEPRTVVIWDNRVTQHSALVDWTNGERRHLARITPQGERPVETPFAA</sequence>
<dbReference type="FunFam" id="3.60.130.10:FF:000003">
    <property type="entry name" value="Alpha-ketoglutarate-dependent taurine dioxygenase"/>
    <property type="match status" value="1"/>
</dbReference>